<dbReference type="KEGG" id="ttt:THITE_2117790"/>
<protein>
    <submittedName>
        <fullName evidence="2">Carbohydrate esterase family 1 protein</fullName>
    </submittedName>
</protein>
<reference evidence="2 3" key="1">
    <citation type="journal article" date="2011" name="Nat. Biotechnol.">
        <title>Comparative genomic analysis of the thermophilic biomass-degrading fungi Myceliophthora thermophila and Thielavia terrestris.</title>
        <authorList>
            <person name="Berka R.M."/>
            <person name="Grigoriev I.V."/>
            <person name="Otillar R."/>
            <person name="Salamov A."/>
            <person name="Grimwood J."/>
            <person name="Reid I."/>
            <person name="Ishmael N."/>
            <person name="John T."/>
            <person name="Darmond C."/>
            <person name="Moisan M.-C."/>
            <person name="Henrissat B."/>
            <person name="Coutinho P.M."/>
            <person name="Lombard V."/>
            <person name="Natvig D.O."/>
            <person name="Lindquist E."/>
            <person name="Schmutz J."/>
            <person name="Lucas S."/>
            <person name="Harris P."/>
            <person name="Powlowski J."/>
            <person name="Bellemare A."/>
            <person name="Taylor D."/>
            <person name="Butler G."/>
            <person name="de Vries R.P."/>
            <person name="Allijn I.E."/>
            <person name="van den Brink J."/>
            <person name="Ushinsky S."/>
            <person name="Storms R."/>
            <person name="Powell A.J."/>
            <person name="Paulsen I.T."/>
            <person name="Elbourne L.D.H."/>
            <person name="Baker S.E."/>
            <person name="Magnuson J."/>
            <person name="LaBoissiere S."/>
            <person name="Clutterbuck A.J."/>
            <person name="Martinez D."/>
            <person name="Wogulis M."/>
            <person name="de Leon A.L."/>
            <person name="Rey M.W."/>
            <person name="Tsang A."/>
        </authorList>
    </citation>
    <scope>NUCLEOTIDE SEQUENCE [LARGE SCALE GENOMIC DNA]</scope>
    <source>
        <strain evidence="3">ATCC 38088 / NRRL 8126</strain>
    </source>
</reference>
<organism evidence="2 3">
    <name type="scientific">Thermothielavioides terrestris (strain ATCC 38088 / NRRL 8126)</name>
    <name type="common">Thielavia terrestris</name>
    <dbReference type="NCBI Taxonomy" id="578455"/>
    <lineage>
        <taxon>Eukaryota</taxon>
        <taxon>Fungi</taxon>
        <taxon>Dikarya</taxon>
        <taxon>Ascomycota</taxon>
        <taxon>Pezizomycotina</taxon>
        <taxon>Sordariomycetes</taxon>
        <taxon>Sordariomycetidae</taxon>
        <taxon>Sordariales</taxon>
        <taxon>Chaetomiaceae</taxon>
        <taxon>Thermothielavioides</taxon>
        <taxon>Thermothielavioides terrestris</taxon>
    </lineage>
</organism>
<accession>G2R5N1</accession>
<sequence length="56" mass="5801">MKLLNGAVSLMALASSALGASLQQVTNFGTNPTSIQMFIYVPAKLAANPPIIVAVR</sequence>
<name>G2R5N1_THETT</name>
<keyword evidence="1" id="KW-0732">Signal</keyword>
<dbReference type="EMBL" id="CP003011">
    <property type="protein sequence ID" value="AEO68323.1"/>
    <property type="molecule type" value="Genomic_DNA"/>
</dbReference>
<keyword evidence="3" id="KW-1185">Reference proteome</keyword>
<evidence type="ECO:0000256" key="1">
    <source>
        <dbReference type="SAM" id="SignalP"/>
    </source>
</evidence>
<feature type="signal peptide" evidence="1">
    <location>
        <begin position="1"/>
        <end position="19"/>
    </location>
</feature>
<dbReference type="Proteomes" id="UP000008181">
    <property type="component" value="Chromosome 3"/>
</dbReference>
<evidence type="ECO:0000313" key="2">
    <source>
        <dbReference type="EMBL" id="AEO68323.1"/>
    </source>
</evidence>
<dbReference type="HOGENOM" id="CLU_3015862_0_0_1"/>
<gene>
    <name evidence="2" type="ORF">THITE_2117790</name>
</gene>
<dbReference type="AlphaFoldDB" id="G2R5N1"/>
<dbReference type="GeneID" id="11518975"/>
<dbReference type="OrthoDB" id="2425929at2759"/>
<dbReference type="RefSeq" id="XP_003654659.1">
    <property type="nucleotide sequence ID" value="XM_003654611.1"/>
</dbReference>
<feature type="chain" id="PRO_5003436225" evidence="1">
    <location>
        <begin position="20"/>
        <end position="56"/>
    </location>
</feature>
<proteinExistence type="predicted"/>
<evidence type="ECO:0000313" key="3">
    <source>
        <dbReference type="Proteomes" id="UP000008181"/>
    </source>
</evidence>